<evidence type="ECO:0000313" key="5">
    <source>
        <dbReference type="EMBL" id="MPM53700.1"/>
    </source>
</evidence>
<dbReference type="PANTHER" id="PTHR43175">
    <property type="entry name" value="CARBONIC ANHYDRASE"/>
    <property type="match status" value="1"/>
</dbReference>
<dbReference type="SMART" id="SM00947">
    <property type="entry name" value="Pro_CA"/>
    <property type="match status" value="1"/>
</dbReference>
<dbReference type="AlphaFoldDB" id="A0A645AKQ9"/>
<comment type="similarity">
    <text evidence="2">Belongs to the beta-class carbonic anhydrase family.</text>
</comment>
<dbReference type="GO" id="GO:0008270">
    <property type="term" value="F:zinc ion binding"/>
    <property type="evidence" value="ECO:0007669"/>
    <property type="project" value="InterPro"/>
</dbReference>
<keyword evidence="3" id="KW-0479">Metal-binding</keyword>
<name>A0A645AKQ9_9ZZZZ</name>
<comment type="cofactor">
    <cofactor evidence="1">
        <name>Zn(2+)</name>
        <dbReference type="ChEBI" id="CHEBI:29105"/>
    </cofactor>
</comment>
<accession>A0A645AKQ9</accession>
<dbReference type="Pfam" id="PF00484">
    <property type="entry name" value="Pro_CA"/>
    <property type="match status" value="1"/>
</dbReference>
<dbReference type="EC" id="4.2.1.1" evidence="5"/>
<dbReference type="CDD" id="cd03379">
    <property type="entry name" value="beta_CA_cladeD"/>
    <property type="match status" value="1"/>
</dbReference>
<dbReference type="PANTHER" id="PTHR43175:SF3">
    <property type="entry name" value="CARBON DISULFIDE HYDROLASE"/>
    <property type="match status" value="1"/>
</dbReference>
<protein>
    <submittedName>
        <fullName evidence="5">Beta-carbonic anhydrase 1</fullName>
        <ecNumber evidence="5">4.2.1.1</ecNumber>
    </submittedName>
</protein>
<dbReference type="InterPro" id="IPR036874">
    <property type="entry name" value="Carbonic_anhydrase_sf"/>
</dbReference>
<dbReference type="GO" id="GO:0004089">
    <property type="term" value="F:carbonate dehydratase activity"/>
    <property type="evidence" value="ECO:0007669"/>
    <property type="project" value="UniProtKB-EC"/>
</dbReference>
<sequence length="167" mass="18008">MHHDDFADLLGSNARYAEAFTDSGFDGIAKAGVLMVTCMDSRITPLQMIGLRLGDAKILRTPGGRVTHDALIGCILGVHLLNVDRIMVVPHSRCAVGSGDDKFLADKVRDATGADISGMVLGSTPDQEAGLRFDVELLRTHPLMVGRDVLVGGFHYDVDSGRLTQRY</sequence>
<evidence type="ECO:0000256" key="1">
    <source>
        <dbReference type="ARBA" id="ARBA00001947"/>
    </source>
</evidence>
<dbReference type="Gene3D" id="3.40.1050.10">
    <property type="entry name" value="Carbonic anhydrase"/>
    <property type="match status" value="1"/>
</dbReference>
<comment type="caution">
    <text evidence="5">The sequence shown here is derived from an EMBL/GenBank/DDBJ whole genome shotgun (WGS) entry which is preliminary data.</text>
</comment>
<dbReference type="InterPro" id="IPR001765">
    <property type="entry name" value="Carbonic_anhydrase"/>
</dbReference>
<evidence type="ECO:0000256" key="3">
    <source>
        <dbReference type="ARBA" id="ARBA00022723"/>
    </source>
</evidence>
<keyword evidence="4" id="KW-0862">Zinc</keyword>
<keyword evidence="5" id="KW-0456">Lyase</keyword>
<dbReference type="EMBL" id="VSSQ01014459">
    <property type="protein sequence ID" value="MPM53700.1"/>
    <property type="molecule type" value="Genomic_DNA"/>
</dbReference>
<proteinExistence type="inferred from homology"/>
<gene>
    <name evidence="5" type="primary">mtcA1_4</name>
    <name evidence="5" type="ORF">SDC9_100469</name>
</gene>
<reference evidence="5" key="1">
    <citation type="submission" date="2019-08" db="EMBL/GenBank/DDBJ databases">
        <authorList>
            <person name="Kucharzyk K."/>
            <person name="Murdoch R.W."/>
            <person name="Higgins S."/>
            <person name="Loffler F."/>
        </authorList>
    </citation>
    <scope>NUCLEOTIDE SEQUENCE</scope>
</reference>
<evidence type="ECO:0000256" key="4">
    <source>
        <dbReference type="ARBA" id="ARBA00022833"/>
    </source>
</evidence>
<dbReference type="SUPFAM" id="SSF53056">
    <property type="entry name" value="beta-carbonic anhydrase, cab"/>
    <property type="match status" value="1"/>
</dbReference>
<evidence type="ECO:0000256" key="2">
    <source>
        <dbReference type="ARBA" id="ARBA00006217"/>
    </source>
</evidence>
<organism evidence="5">
    <name type="scientific">bioreactor metagenome</name>
    <dbReference type="NCBI Taxonomy" id="1076179"/>
    <lineage>
        <taxon>unclassified sequences</taxon>
        <taxon>metagenomes</taxon>
        <taxon>ecological metagenomes</taxon>
    </lineage>
</organism>